<reference evidence="2" key="1">
    <citation type="submission" date="2020-11" db="EMBL/GenBank/DDBJ databases">
        <authorList>
            <person name="Tran Van P."/>
        </authorList>
    </citation>
    <scope>NUCLEOTIDE SEQUENCE</scope>
</reference>
<name>A0A7R9NWB2_9NEOP</name>
<evidence type="ECO:0000256" key="1">
    <source>
        <dbReference type="SAM" id="MobiDB-lite"/>
    </source>
</evidence>
<evidence type="ECO:0000313" key="2">
    <source>
        <dbReference type="EMBL" id="CAD7458630.1"/>
    </source>
</evidence>
<dbReference type="EMBL" id="OE002382">
    <property type="protein sequence ID" value="CAD7458630.1"/>
    <property type="molecule type" value="Genomic_DNA"/>
</dbReference>
<protein>
    <submittedName>
        <fullName evidence="2">Uncharacterized protein</fullName>
    </submittedName>
</protein>
<sequence>MNTDDKVFMSLDDIIKQNKSPKSKGPGSVYSVKSTASRRSRRRRDGQRGRGNAGGRGSYQVIGGWNRRGPVVQQRGRGFQSLRYRSQMPNLRFGVNSSLGNRFRQRYGVDQRALFPSSYKSVVYNRNLNQQYMQNRVRHAAQFLRERQSQNRQFYQQNYRGQGARGYRRGNPNVQQGGYRSQYSFNTTARHNRLEQFGAFQQKKLRAQRAARFSPADVDNMTVSVLNDLAFRPRGQAGNRRRRVAVGGRRKSRQRESRWEVGESPGNVSRGGSLVQWEKQGLSIGVCKREIQCPSREPIKSGVLFGAEYSGELVTDGLENMGCGALQAVERLGGAACASRGRGGSSQLTRQNIARLNASTGDITSTVISPNGSVITTISRPSLRRRRRNSVASQRNLSPGSGVTVISNGNPRGLNMNIQKIIAAMQGKVFDPDSFPQTANILQRRRGAGMNTDFRPTPSISNMSMHERFAAVM</sequence>
<feature type="region of interest" description="Disordered" evidence="1">
    <location>
        <begin position="381"/>
        <end position="405"/>
    </location>
</feature>
<organism evidence="2">
    <name type="scientific">Timema tahoe</name>
    <dbReference type="NCBI Taxonomy" id="61484"/>
    <lineage>
        <taxon>Eukaryota</taxon>
        <taxon>Metazoa</taxon>
        <taxon>Ecdysozoa</taxon>
        <taxon>Arthropoda</taxon>
        <taxon>Hexapoda</taxon>
        <taxon>Insecta</taxon>
        <taxon>Pterygota</taxon>
        <taxon>Neoptera</taxon>
        <taxon>Polyneoptera</taxon>
        <taxon>Phasmatodea</taxon>
        <taxon>Timematodea</taxon>
        <taxon>Timematoidea</taxon>
        <taxon>Timematidae</taxon>
        <taxon>Timema</taxon>
    </lineage>
</organism>
<gene>
    <name evidence="2" type="ORF">TTEB3V08_LOCUS6605</name>
</gene>
<accession>A0A7R9NWB2</accession>
<feature type="compositionally biased region" description="Basic residues" evidence="1">
    <location>
        <begin position="36"/>
        <end position="45"/>
    </location>
</feature>
<feature type="region of interest" description="Disordered" evidence="1">
    <location>
        <begin position="16"/>
        <end position="59"/>
    </location>
</feature>
<feature type="region of interest" description="Disordered" evidence="1">
    <location>
        <begin position="237"/>
        <end position="272"/>
    </location>
</feature>
<dbReference type="AlphaFoldDB" id="A0A7R9NWB2"/>
<feature type="compositionally biased region" description="Polar residues" evidence="1">
    <location>
        <begin position="396"/>
        <end position="405"/>
    </location>
</feature>
<proteinExistence type="predicted"/>
<feature type="compositionally biased region" description="Basic residues" evidence="1">
    <location>
        <begin position="239"/>
        <end position="253"/>
    </location>
</feature>